<dbReference type="InterPro" id="IPR037522">
    <property type="entry name" value="HD_GYP_dom"/>
</dbReference>
<evidence type="ECO:0000259" key="1">
    <source>
        <dbReference type="PROSITE" id="PS51832"/>
    </source>
</evidence>
<dbReference type="Pfam" id="PF13487">
    <property type="entry name" value="HD_5"/>
    <property type="match status" value="1"/>
</dbReference>
<keyword evidence="3" id="KW-1185">Reference proteome</keyword>
<dbReference type="Proteomes" id="UP000239471">
    <property type="component" value="Unassembled WGS sequence"/>
</dbReference>
<dbReference type="OrthoDB" id="9804747at2"/>
<dbReference type="SUPFAM" id="SSF109604">
    <property type="entry name" value="HD-domain/PDEase-like"/>
    <property type="match status" value="1"/>
</dbReference>
<dbReference type="PROSITE" id="PS51832">
    <property type="entry name" value="HD_GYP"/>
    <property type="match status" value="1"/>
</dbReference>
<gene>
    <name evidence="2" type="primary">rpfG_3</name>
    <name evidence="2" type="ORF">CLVI_10560</name>
</gene>
<accession>A0A2T0BHF0</accession>
<dbReference type="GO" id="GO:0071111">
    <property type="term" value="F:cyclic-guanylate-specific phosphodiesterase activity"/>
    <property type="evidence" value="ECO:0007669"/>
    <property type="project" value="UniProtKB-EC"/>
</dbReference>
<dbReference type="AlphaFoldDB" id="A0A2T0BHF0"/>
<dbReference type="CDD" id="cd00077">
    <property type="entry name" value="HDc"/>
    <property type="match status" value="1"/>
</dbReference>
<dbReference type="PANTHER" id="PTHR43155">
    <property type="entry name" value="CYCLIC DI-GMP PHOSPHODIESTERASE PA4108-RELATED"/>
    <property type="match status" value="1"/>
</dbReference>
<feature type="domain" description="HD-GYP" evidence="1">
    <location>
        <begin position="120"/>
        <end position="316"/>
    </location>
</feature>
<dbReference type="InterPro" id="IPR003607">
    <property type="entry name" value="HD/PDEase_dom"/>
</dbReference>
<evidence type="ECO:0000313" key="3">
    <source>
        <dbReference type="Proteomes" id="UP000239471"/>
    </source>
</evidence>
<proteinExistence type="predicted"/>
<dbReference type="EMBL" id="PVXQ01000008">
    <property type="protein sequence ID" value="PRR83257.1"/>
    <property type="molecule type" value="Genomic_DNA"/>
</dbReference>
<dbReference type="EC" id="3.1.4.52" evidence="2"/>
<keyword evidence="2" id="KW-0378">Hydrolase</keyword>
<name>A0A2T0BHF0_9CLOT</name>
<sequence>MRIIPIECIRDGSFLGKTIYDNSGRVLLKTGAELTDTILNKIKELQILSLYILDEYSDGEVDDIIKPELRQKTISILKATFANINRFNSINNTAVTNIKVTKQDSKYFDAIASVSEELLENILSNKNILVNLVDIKSMDNYTYQHCVNVAILSLIMGIGLRLHKRDLLNLCVGALVHDVGKVFVPKEITNKNGPLTSNEYALMKKHPKKGYDYLSKYYQLNSVCKIITLQHHERIDGCGYPEALKEDKINYLSKIVSIADVYDALTSDRSYRRAMCASDALEYIMANVGTMFDYKMVTIFTKLIVPFPFGTIVRLSNGDIGIVQETPISYPLRPTIKIVKSLNHESEGNCVSLVKELSLVISNIEYNL</sequence>
<reference evidence="2 3" key="1">
    <citation type="submission" date="2018-03" db="EMBL/GenBank/DDBJ databases">
        <title>Genome sequence of Clostridium vincentii DSM 10228.</title>
        <authorList>
            <person name="Poehlein A."/>
            <person name="Daniel R."/>
        </authorList>
    </citation>
    <scope>NUCLEOTIDE SEQUENCE [LARGE SCALE GENOMIC DNA]</scope>
    <source>
        <strain evidence="2 3">DSM 10228</strain>
    </source>
</reference>
<comment type="caution">
    <text evidence="2">The sequence shown here is derived from an EMBL/GenBank/DDBJ whole genome shotgun (WGS) entry which is preliminary data.</text>
</comment>
<organism evidence="2 3">
    <name type="scientific">Clostridium vincentii</name>
    <dbReference type="NCBI Taxonomy" id="52704"/>
    <lineage>
        <taxon>Bacteria</taxon>
        <taxon>Bacillati</taxon>
        <taxon>Bacillota</taxon>
        <taxon>Clostridia</taxon>
        <taxon>Eubacteriales</taxon>
        <taxon>Clostridiaceae</taxon>
        <taxon>Clostridium</taxon>
    </lineage>
</organism>
<dbReference type="SMART" id="SM00471">
    <property type="entry name" value="HDc"/>
    <property type="match status" value="1"/>
</dbReference>
<protein>
    <submittedName>
        <fullName evidence="2">Cyclic di-GMP phosphodiesterase response regulator RpfG</fullName>
        <ecNumber evidence="2">3.1.4.52</ecNumber>
    </submittedName>
</protein>
<dbReference type="Gene3D" id="1.10.3210.10">
    <property type="entry name" value="Hypothetical protein af1432"/>
    <property type="match status" value="1"/>
</dbReference>
<dbReference type="RefSeq" id="WP_106059076.1">
    <property type="nucleotide sequence ID" value="NZ_PVXQ01000008.1"/>
</dbReference>
<dbReference type="PANTHER" id="PTHR43155:SF2">
    <property type="entry name" value="CYCLIC DI-GMP PHOSPHODIESTERASE PA4108"/>
    <property type="match status" value="1"/>
</dbReference>
<evidence type="ECO:0000313" key="2">
    <source>
        <dbReference type="EMBL" id="PRR83257.1"/>
    </source>
</evidence>